<dbReference type="AlphaFoldDB" id="H2D790"/>
<reference evidence="1" key="1">
    <citation type="journal article" date="2012" name="Appl. Environ. Microbiol.">
        <title>Salivaricin D, a Novel Intrinsically Trypsin-Resistant Lantibiotic from Streptococcus salivarius 5M6c Isolated from a Healthy Infant.</title>
        <authorList>
            <person name="Birri D.J."/>
            <person name="Brede D.A."/>
            <person name="Nes I.F."/>
        </authorList>
    </citation>
    <scope>NUCLEOTIDE SEQUENCE</scope>
    <source>
        <strain evidence="1">5M6c</strain>
    </source>
</reference>
<evidence type="ECO:0000313" key="1">
    <source>
        <dbReference type="EMBL" id="AEX55195.1"/>
    </source>
</evidence>
<organism evidence="1">
    <name type="scientific">Streptococcus salivarius</name>
    <dbReference type="NCBI Taxonomy" id="1304"/>
    <lineage>
        <taxon>Bacteria</taxon>
        <taxon>Bacillati</taxon>
        <taxon>Bacillota</taxon>
        <taxon>Bacilli</taxon>
        <taxon>Lactobacillales</taxon>
        <taxon>Streptococcaceae</taxon>
        <taxon>Streptococcus</taxon>
    </lineage>
</organism>
<dbReference type="EMBL" id="JN564797">
    <property type="protein sequence ID" value="AEX55195.1"/>
    <property type="molecule type" value="Genomic_DNA"/>
</dbReference>
<protein>
    <submittedName>
        <fullName evidence="1">Uncharacterized protein</fullName>
    </submittedName>
</protein>
<name>H2D790_STRSL</name>
<proteinExistence type="predicted"/>
<sequence length="616" mass="70951">MLLLEDPVHFYRNGRYYYIFYLDIPYGRGFGFSPQTIIQLDDYNTVDGCQVILLKAHQNIVHETYQKAMVDMDKVDTTSNGAFGDLDKNDLHKAIVDGRKIHHAQYQSEKTIKNRSAVLYRWTLIIQANSEELLDEQVDVIQRMWSGKDGTVLDPNSPLQYIELELPVGKTFQAYDQLFDYLSYNDVDTTFTSTHENYAGLDFYSRLVLQDEKGVVVGYDTLASQQVTAEGMRSAHVLIDFVRKTKDKSVVAIPRASGHKAFQNRETHEEMSMASCFAQAAANQFTLEGSRVHHIVLNDFNYEKLTKNEIYKAMEDDFSIIDISEISVNALQPYGEFEEGKNLYTMMQKKIFLILNILRNYTLDENSEGDIKTAYRETVKRYYNSDHRKSSFIGMPPNRFPIMTNYRTELKIVFDEAKGQRREGKTDRVERVIGQIEESLDGNIKILGAPTSLKPSDKIQTYYDFSKIGDRRQKNAQFVNILNFIISQFKEGDLLVIHGADVLDKEIYKAYVNAELERLKKRGGKVIFTFDNTTEGANTKIFDLNNGHLYTNFDEDFGWSFIGRIEKGKFSQLEAAFKQPLSQKLQIDIEMTVPARGVFRCNERSILHLIDAYPKL</sequence>
<accession>H2D790</accession>